<dbReference type="EC" id="2.7.11.1" evidence="2"/>
<dbReference type="EMBL" id="JAFHDT010000007">
    <property type="protein sequence ID" value="KAI7808046.1"/>
    <property type="molecule type" value="Genomic_DNA"/>
</dbReference>
<comment type="similarity">
    <text evidence="1">Belongs to the protein kinase superfamily. CAMK Ser/Thr protein kinase family. PIM subfamily.</text>
</comment>
<dbReference type="Gene3D" id="3.30.200.20">
    <property type="entry name" value="Phosphorylase Kinase, domain 1"/>
    <property type="match status" value="1"/>
</dbReference>
<accession>A0A9W8C5B0</accession>
<feature type="non-terminal residue" evidence="11">
    <location>
        <position position="183"/>
    </location>
</feature>
<dbReference type="GO" id="GO:0004674">
    <property type="term" value="F:protein serine/threonine kinase activity"/>
    <property type="evidence" value="ECO:0007669"/>
    <property type="project" value="UniProtKB-KW"/>
</dbReference>
<dbReference type="Proteomes" id="UP001059041">
    <property type="component" value="Linkage Group LG7"/>
</dbReference>
<name>A0A9W8C5B0_TRIRA</name>
<keyword evidence="5" id="KW-0547">Nucleotide-binding</keyword>
<protein>
    <recommendedName>
        <fullName evidence="2">non-specific serine/threonine protein kinase</fullName>
        <ecNumber evidence="2">2.7.11.1</ecNumber>
    </recommendedName>
</protein>
<dbReference type="GO" id="GO:0005524">
    <property type="term" value="F:ATP binding"/>
    <property type="evidence" value="ECO:0007669"/>
    <property type="project" value="UniProtKB-KW"/>
</dbReference>
<evidence type="ECO:0000256" key="2">
    <source>
        <dbReference type="ARBA" id="ARBA00012513"/>
    </source>
</evidence>
<evidence type="ECO:0000256" key="1">
    <source>
        <dbReference type="ARBA" id="ARBA00005505"/>
    </source>
</evidence>
<feature type="domain" description="Protein kinase" evidence="10">
    <location>
        <begin position="1"/>
        <end position="183"/>
    </location>
</feature>
<dbReference type="InterPro" id="IPR051138">
    <property type="entry name" value="PIM_Ser/Thr_kinase"/>
</dbReference>
<dbReference type="PANTHER" id="PTHR22984">
    <property type="entry name" value="SERINE/THREONINE-PROTEIN KINASE PIM"/>
    <property type="match status" value="1"/>
</dbReference>
<comment type="caution">
    <text evidence="11">The sequence shown here is derived from an EMBL/GenBank/DDBJ whole genome shotgun (WGS) entry which is preliminary data.</text>
</comment>
<evidence type="ECO:0000256" key="8">
    <source>
        <dbReference type="ARBA" id="ARBA00047899"/>
    </source>
</evidence>
<dbReference type="PROSITE" id="PS00108">
    <property type="entry name" value="PROTEIN_KINASE_ST"/>
    <property type="match status" value="1"/>
</dbReference>
<dbReference type="Gene3D" id="1.10.510.10">
    <property type="entry name" value="Transferase(Phosphotransferase) domain 1"/>
    <property type="match status" value="1"/>
</dbReference>
<comment type="catalytic activity">
    <reaction evidence="9">
        <text>L-seryl-[protein] + ATP = O-phospho-L-seryl-[protein] + ADP + H(+)</text>
        <dbReference type="Rhea" id="RHEA:17989"/>
        <dbReference type="Rhea" id="RHEA-COMP:9863"/>
        <dbReference type="Rhea" id="RHEA-COMP:11604"/>
        <dbReference type="ChEBI" id="CHEBI:15378"/>
        <dbReference type="ChEBI" id="CHEBI:29999"/>
        <dbReference type="ChEBI" id="CHEBI:30616"/>
        <dbReference type="ChEBI" id="CHEBI:83421"/>
        <dbReference type="ChEBI" id="CHEBI:456216"/>
        <dbReference type="EC" id="2.7.11.1"/>
    </reaction>
</comment>
<dbReference type="GO" id="GO:0007346">
    <property type="term" value="P:regulation of mitotic cell cycle"/>
    <property type="evidence" value="ECO:0007669"/>
    <property type="project" value="TreeGrafter"/>
</dbReference>
<evidence type="ECO:0000256" key="7">
    <source>
        <dbReference type="ARBA" id="ARBA00022840"/>
    </source>
</evidence>
<organism evidence="11 12">
    <name type="scientific">Triplophysa rosa</name>
    <name type="common">Cave loach</name>
    <dbReference type="NCBI Taxonomy" id="992332"/>
    <lineage>
        <taxon>Eukaryota</taxon>
        <taxon>Metazoa</taxon>
        <taxon>Chordata</taxon>
        <taxon>Craniata</taxon>
        <taxon>Vertebrata</taxon>
        <taxon>Euteleostomi</taxon>
        <taxon>Actinopterygii</taxon>
        <taxon>Neopterygii</taxon>
        <taxon>Teleostei</taxon>
        <taxon>Ostariophysi</taxon>
        <taxon>Cypriniformes</taxon>
        <taxon>Nemacheilidae</taxon>
        <taxon>Triplophysa</taxon>
    </lineage>
</organism>
<evidence type="ECO:0000256" key="9">
    <source>
        <dbReference type="ARBA" id="ARBA00048679"/>
    </source>
</evidence>
<dbReference type="Pfam" id="PF00069">
    <property type="entry name" value="Pkinase"/>
    <property type="match status" value="1"/>
</dbReference>
<keyword evidence="3" id="KW-0723">Serine/threonine-protein kinase</keyword>
<evidence type="ECO:0000313" key="11">
    <source>
        <dbReference type="EMBL" id="KAI7808046.1"/>
    </source>
</evidence>
<proteinExistence type="inferred from homology"/>
<comment type="catalytic activity">
    <reaction evidence="8">
        <text>L-threonyl-[protein] + ATP = O-phospho-L-threonyl-[protein] + ADP + H(+)</text>
        <dbReference type="Rhea" id="RHEA:46608"/>
        <dbReference type="Rhea" id="RHEA-COMP:11060"/>
        <dbReference type="Rhea" id="RHEA-COMP:11605"/>
        <dbReference type="ChEBI" id="CHEBI:15378"/>
        <dbReference type="ChEBI" id="CHEBI:30013"/>
        <dbReference type="ChEBI" id="CHEBI:30616"/>
        <dbReference type="ChEBI" id="CHEBI:61977"/>
        <dbReference type="ChEBI" id="CHEBI:456216"/>
        <dbReference type="EC" id="2.7.11.1"/>
    </reaction>
</comment>
<keyword evidence="4" id="KW-0808">Transferase</keyword>
<evidence type="ECO:0000256" key="4">
    <source>
        <dbReference type="ARBA" id="ARBA00022679"/>
    </source>
</evidence>
<dbReference type="SUPFAM" id="SSF56112">
    <property type="entry name" value="Protein kinase-like (PK-like)"/>
    <property type="match status" value="1"/>
</dbReference>
<evidence type="ECO:0000259" key="10">
    <source>
        <dbReference type="PROSITE" id="PS50011"/>
    </source>
</evidence>
<keyword evidence="6 11" id="KW-0418">Kinase</keyword>
<keyword evidence="7" id="KW-0067">ATP-binding</keyword>
<dbReference type="GO" id="GO:0005737">
    <property type="term" value="C:cytoplasm"/>
    <property type="evidence" value="ECO:0007669"/>
    <property type="project" value="TreeGrafter"/>
</dbReference>
<evidence type="ECO:0000256" key="3">
    <source>
        <dbReference type="ARBA" id="ARBA00022527"/>
    </source>
</evidence>
<evidence type="ECO:0000256" key="5">
    <source>
        <dbReference type="ARBA" id="ARBA00022741"/>
    </source>
</evidence>
<dbReference type="PROSITE" id="PS50011">
    <property type="entry name" value="PROTEIN_KINASE_DOM"/>
    <property type="match status" value="1"/>
</dbReference>
<sequence length="183" mass="21445">PLEVALMLRVSSFPACPNIVCILEWFELPKRYVMILERPDPCEDLVDFADRSEDTDEEMAKEVMLQLINALKHCESRGVLHRDVKPENIIVRTDTREVKLLDFGCGDFLKDSAYKQFSGTAVYAHLEVFLVRRYHTRPATVWSVGVTLYNVLSECRHLLQWCLDKNPDNRPNLEEIERHHWFQ</sequence>
<keyword evidence="12" id="KW-1185">Reference proteome</keyword>
<reference evidence="11" key="1">
    <citation type="submission" date="2021-02" db="EMBL/GenBank/DDBJ databases">
        <title>Comparative genomics reveals that relaxation of natural selection precedes convergent phenotypic evolution of cavefish.</title>
        <authorList>
            <person name="Peng Z."/>
        </authorList>
    </citation>
    <scope>NUCLEOTIDE SEQUENCE</scope>
    <source>
        <tissue evidence="11">Muscle</tissue>
    </source>
</reference>
<dbReference type="GO" id="GO:0043066">
    <property type="term" value="P:negative regulation of apoptotic process"/>
    <property type="evidence" value="ECO:0007669"/>
    <property type="project" value="TreeGrafter"/>
</dbReference>
<dbReference type="AlphaFoldDB" id="A0A9W8C5B0"/>
<dbReference type="InterPro" id="IPR008271">
    <property type="entry name" value="Ser/Thr_kinase_AS"/>
</dbReference>
<dbReference type="PANTHER" id="PTHR22984:SF11">
    <property type="entry name" value="AURORA KINASE-RELATED"/>
    <property type="match status" value="1"/>
</dbReference>
<evidence type="ECO:0000256" key="6">
    <source>
        <dbReference type="ARBA" id="ARBA00022777"/>
    </source>
</evidence>
<evidence type="ECO:0000313" key="12">
    <source>
        <dbReference type="Proteomes" id="UP001059041"/>
    </source>
</evidence>
<dbReference type="SMART" id="SM00220">
    <property type="entry name" value="S_TKc"/>
    <property type="match status" value="1"/>
</dbReference>
<dbReference type="InterPro" id="IPR011009">
    <property type="entry name" value="Kinase-like_dom_sf"/>
</dbReference>
<gene>
    <name evidence="11" type="ORF">IRJ41_015548</name>
</gene>
<dbReference type="InterPro" id="IPR000719">
    <property type="entry name" value="Prot_kinase_dom"/>
</dbReference>